<reference evidence="2" key="1">
    <citation type="submission" date="2025-08" db="UniProtKB">
        <authorList>
            <consortium name="Ensembl"/>
        </authorList>
    </citation>
    <scope>IDENTIFICATION</scope>
</reference>
<organism evidence="2 3">
    <name type="scientific">Spermophilus dauricus</name>
    <name type="common">Daurian ground squirrel</name>
    <dbReference type="NCBI Taxonomy" id="99837"/>
    <lineage>
        <taxon>Eukaryota</taxon>
        <taxon>Metazoa</taxon>
        <taxon>Chordata</taxon>
        <taxon>Craniata</taxon>
        <taxon>Vertebrata</taxon>
        <taxon>Euteleostomi</taxon>
        <taxon>Mammalia</taxon>
        <taxon>Eutheria</taxon>
        <taxon>Euarchontoglires</taxon>
        <taxon>Glires</taxon>
        <taxon>Rodentia</taxon>
        <taxon>Sciuromorpha</taxon>
        <taxon>Sciuridae</taxon>
        <taxon>Xerinae</taxon>
        <taxon>Marmotini</taxon>
        <taxon>Spermophilus</taxon>
    </lineage>
</organism>
<reference evidence="2" key="2">
    <citation type="submission" date="2025-09" db="UniProtKB">
        <authorList>
            <consortium name="Ensembl"/>
        </authorList>
    </citation>
    <scope>IDENTIFICATION</scope>
</reference>
<evidence type="ECO:0000313" key="3">
    <source>
        <dbReference type="Proteomes" id="UP000694422"/>
    </source>
</evidence>
<dbReference type="PANTHER" id="PTHR22605:SF16">
    <property type="entry name" value="E3 UBIQUITIN-PROTEIN LIGASE RNF213"/>
    <property type="match status" value="1"/>
</dbReference>
<feature type="region of interest" description="Disordered" evidence="1">
    <location>
        <begin position="79"/>
        <end position="124"/>
    </location>
</feature>
<evidence type="ECO:0000313" key="2">
    <source>
        <dbReference type="Ensembl" id="ENSSDAP00000006216.1"/>
    </source>
</evidence>
<dbReference type="InterPro" id="IPR031248">
    <property type="entry name" value="RNF213"/>
</dbReference>
<dbReference type="AlphaFoldDB" id="A0A8C9PAX9"/>
<dbReference type="PANTHER" id="PTHR22605">
    <property type="entry name" value="RZ-TYPE DOMAIN-CONTAINING PROTEIN"/>
    <property type="match status" value="1"/>
</dbReference>
<keyword evidence="3" id="KW-1185">Reference proteome</keyword>
<dbReference type="GO" id="GO:0005829">
    <property type="term" value="C:cytosol"/>
    <property type="evidence" value="ECO:0007669"/>
    <property type="project" value="TreeGrafter"/>
</dbReference>
<dbReference type="GO" id="GO:0006511">
    <property type="term" value="P:ubiquitin-dependent protein catabolic process"/>
    <property type="evidence" value="ECO:0007669"/>
    <property type="project" value="TreeGrafter"/>
</dbReference>
<accession>A0A8C9PAX9</accession>
<dbReference type="GO" id="GO:0016020">
    <property type="term" value="C:membrane"/>
    <property type="evidence" value="ECO:0007669"/>
    <property type="project" value="TreeGrafter"/>
</dbReference>
<dbReference type="GO" id="GO:0016887">
    <property type="term" value="F:ATP hydrolysis activity"/>
    <property type="evidence" value="ECO:0007669"/>
    <property type="project" value="InterPro"/>
</dbReference>
<protein>
    <submittedName>
        <fullName evidence="2">Uncharacterized protein</fullName>
    </submittedName>
</protein>
<dbReference type="GO" id="GO:0002040">
    <property type="term" value="P:sprouting angiogenesis"/>
    <property type="evidence" value="ECO:0007669"/>
    <property type="project" value="TreeGrafter"/>
</dbReference>
<dbReference type="GO" id="GO:2000051">
    <property type="term" value="P:negative regulation of non-canonical Wnt signaling pathway"/>
    <property type="evidence" value="ECO:0007669"/>
    <property type="project" value="TreeGrafter"/>
</dbReference>
<dbReference type="GO" id="GO:0004842">
    <property type="term" value="F:ubiquitin-protein transferase activity"/>
    <property type="evidence" value="ECO:0007669"/>
    <property type="project" value="InterPro"/>
</dbReference>
<evidence type="ECO:0000256" key="1">
    <source>
        <dbReference type="SAM" id="MobiDB-lite"/>
    </source>
</evidence>
<feature type="region of interest" description="Disordered" evidence="1">
    <location>
        <begin position="20"/>
        <end position="51"/>
    </location>
</feature>
<name>A0A8C9PAX9_SPEDA</name>
<dbReference type="GO" id="GO:0005730">
    <property type="term" value="C:nucleolus"/>
    <property type="evidence" value="ECO:0007669"/>
    <property type="project" value="TreeGrafter"/>
</dbReference>
<dbReference type="Ensembl" id="ENSSDAT00000007098.1">
    <property type="protein sequence ID" value="ENSSDAP00000006216.1"/>
    <property type="gene ID" value="ENSSDAG00000005735.1"/>
</dbReference>
<proteinExistence type="predicted"/>
<dbReference type="Proteomes" id="UP000694422">
    <property type="component" value="Unplaced"/>
</dbReference>
<feature type="compositionally biased region" description="Basic and acidic residues" evidence="1">
    <location>
        <begin position="91"/>
        <end position="124"/>
    </location>
</feature>
<sequence>MKGSACPGPRVSCAGLLSVEGSSVPRSERGRRAQASLGKGPERPWEWTGRTGQSTWAAVRCMAEGQPFRLGLGCSFQEGETKDGLAAPGEKTGENDSEPKDPRKPEGSDKNDTAAVTKEKEQKNQKCFLPSSSWLKPEEGITVHFHAIVPKHVTLDPELHTVFIRGGEELGRPEWSDACEMYFIADLHEYGSLIEGSVVIPRQSLDRAIPYKYVLHRGRSRSSVEYEYIYEQPQEAGEHVNRCLCVKSSLLRSREWHQYDDIICMKPPGTFQKLQNLFTNKMKKELVKGKMIAAEIMLGRIFSNLQTWNLVNLQNFFTQFRQFYSVVRVPMIYEGKAQPWHSLGLGEEEVKEHLWECLKKQIKPVLEGRSGDALPEGWPVRSRLRMGLVLLFLVENARLCLSEGDLTSLCSILCPSTCSPDVLHSELHHILEYLVNLCQRCINARVVDWLGILPVLHYCMQLVPPRKDFVSQPEDIWAGLQGISFSQFQEKWLNENQLLWMKQLLYVDEYLFRSWFSLLPLGSLVPYMEISTEYLSLMPARVLDCFLGTHYKLQWLQKISEDLLEVCGWELARGPPVWQAPVTLQGLFSYHQLSGRILEKIPLESYLTVCLKLHQAACRITKRLRFYEIPALSAEVICRVIRLRPPVVSGIYGRNVMPRTVFLQGVLATTRSWLCTVLAKRMFWKGSTLLFTYPEEIQVWRRLVEINFSAEYDWKETLLGDMEGRLKKERPLSQISAFCSPHWDATGLKDSVARSFEKCVIEAVSSVCQSQISVLEGVSCHDLQKFGSLVSAVITKSWPRNNREAVEGLDEILEHLLTGPDVKQLFKLYGVCRTGWSCCPSLGK</sequence>